<dbReference type="Pfam" id="PF02837">
    <property type="entry name" value="Glyco_hydro_2_N"/>
    <property type="match status" value="1"/>
</dbReference>
<dbReference type="SUPFAM" id="SSF49785">
    <property type="entry name" value="Galactose-binding domain-like"/>
    <property type="match status" value="1"/>
</dbReference>
<dbReference type="PANTHER" id="PTHR42732:SF2">
    <property type="entry name" value="BETA-MANNOSIDASE"/>
    <property type="match status" value="1"/>
</dbReference>
<evidence type="ECO:0000256" key="2">
    <source>
        <dbReference type="ARBA" id="ARBA00022801"/>
    </source>
</evidence>
<dbReference type="Pfam" id="PF00703">
    <property type="entry name" value="Glyco_hydro_2"/>
    <property type="match status" value="1"/>
</dbReference>
<dbReference type="SUPFAM" id="SSF49303">
    <property type="entry name" value="beta-Galactosidase/glucuronidase domain"/>
    <property type="match status" value="1"/>
</dbReference>
<dbReference type="InterPro" id="IPR006102">
    <property type="entry name" value="Ig-like_GH2"/>
</dbReference>
<keyword evidence="9" id="KW-1185">Reference proteome</keyword>
<feature type="region of interest" description="Disordered" evidence="4">
    <location>
        <begin position="621"/>
        <end position="651"/>
    </location>
</feature>
<evidence type="ECO:0000313" key="8">
    <source>
        <dbReference type="EMBL" id="SES67644.1"/>
    </source>
</evidence>
<evidence type="ECO:0000256" key="4">
    <source>
        <dbReference type="SAM" id="MobiDB-lite"/>
    </source>
</evidence>
<dbReference type="InterPro" id="IPR017853">
    <property type="entry name" value="GH"/>
</dbReference>
<evidence type="ECO:0000256" key="5">
    <source>
        <dbReference type="SAM" id="SignalP"/>
    </source>
</evidence>
<dbReference type="GO" id="GO:0005975">
    <property type="term" value="P:carbohydrate metabolic process"/>
    <property type="evidence" value="ECO:0007669"/>
    <property type="project" value="InterPro"/>
</dbReference>
<dbReference type="Gene3D" id="3.20.20.80">
    <property type="entry name" value="Glycosidases"/>
    <property type="match status" value="1"/>
</dbReference>
<name>A0A1H9YFF8_9ACTN</name>
<feature type="compositionally biased region" description="Polar residues" evidence="4">
    <location>
        <begin position="642"/>
        <end position="651"/>
    </location>
</feature>
<evidence type="ECO:0000259" key="7">
    <source>
        <dbReference type="Pfam" id="PF02837"/>
    </source>
</evidence>
<feature type="domain" description="Glycosyl hydrolases family 2 sugar binding" evidence="7">
    <location>
        <begin position="103"/>
        <end position="224"/>
    </location>
</feature>
<evidence type="ECO:0000313" key="9">
    <source>
        <dbReference type="Proteomes" id="UP000198507"/>
    </source>
</evidence>
<evidence type="ECO:0000256" key="3">
    <source>
        <dbReference type="ARBA" id="ARBA00023295"/>
    </source>
</evidence>
<dbReference type="InterPro" id="IPR006104">
    <property type="entry name" value="Glyco_hydro_2_N"/>
</dbReference>
<dbReference type="PANTHER" id="PTHR42732">
    <property type="entry name" value="BETA-GALACTOSIDASE"/>
    <property type="match status" value="1"/>
</dbReference>
<feature type="signal peptide" evidence="5">
    <location>
        <begin position="1"/>
        <end position="31"/>
    </location>
</feature>
<dbReference type="SUPFAM" id="SSF51445">
    <property type="entry name" value="(Trans)glycosidases"/>
    <property type="match status" value="1"/>
</dbReference>
<reference evidence="9" key="1">
    <citation type="submission" date="2016-10" db="EMBL/GenBank/DDBJ databases">
        <authorList>
            <person name="Varghese N."/>
            <person name="Submissions S."/>
        </authorList>
    </citation>
    <scope>NUCLEOTIDE SEQUENCE [LARGE SCALE GENOMIC DNA]</scope>
    <source>
        <strain evidence="9">DSM 44209</strain>
    </source>
</reference>
<dbReference type="InterPro" id="IPR051913">
    <property type="entry name" value="GH2_Domain-Containing"/>
</dbReference>
<dbReference type="InterPro" id="IPR036156">
    <property type="entry name" value="Beta-gal/glucu_dom_sf"/>
</dbReference>
<keyword evidence="5" id="KW-0732">Signal</keyword>
<evidence type="ECO:0000259" key="6">
    <source>
        <dbReference type="Pfam" id="PF00703"/>
    </source>
</evidence>
<keyword evidence="2 8" id="KW-0378">Hydrolase</keyword>
<dbReference type="InterPro" id="IPR013783">
    <property type="entry name" value="Ig-like_fold"/>
</dbReference>
<evidence type="ECO:0000256" key="1">
    <source>
        <dbReference type="ARBA" id="ARBA00007401"/>
    </source>
</evidence>
<dbReference type="EMBL" id="FOIE01000001">
    <property type="protein sequence ID" value="SES67644.1"/>
    <property type="molecule type" value="Genomic_DNA"/>
</dbReference>
<dbReference type="InterPro" id="IPR008979">
    <property type="entry name" value="Galactose-bd-like_sf"/>
</dbReference>
<dbReference type="GO" id="GO:0004553">
    <property type="term" value="F:hydrolase activity, hydrolyzing O-glycosyl compounds"/>
    <property type="evidence" value="ECO:0007669"/>
    <property type="project" value="InterPro"/>
</dbReference>
<dbReference type="Proteomes" id="UP000198507">
    <property type="component" value="Unassembled WGS sequence"/>
</dbReference>
<accession>A0A1H9YFF8</accession>
<organism evidence="8 9">
    <name type="scientific">Geodermatophilus poikilotrophus</name>
    <dbReference type="NCBI Taxonomy" id="1333667"/>
    <lineage>
        <taxon>Bacteria</taxon>
        <taxon>Bacillati</taxon>
        <taxon>Actinomycetota</taxon>
        <taxon>Actinomycetes</taxon>
        <taxon>Geodermatophilales</taxon>
        <taxon>Geodermatophilaceae</taxon>
        <taxon>Geodermatophilus</taxon>
    </lineage>
</organism>
<feature type="domain" description="Glycoside hydrolase family 2 immunoglobulin-like beta-sandwich" evidence="6">
    <location>
        <begin position="234"/>
        <end position="328"/>
    </location>
</feature>
<gene>
    <name evidence="8" type="ORF">SAMN04488546_0081</name>
</gene>
<protein>
    <submittedName>
        <fullName evidence="8">Glycosyl hydrolases family 2</fullName>
    </submittedName>
</protein>
<dbReference type="Gene3D" id="2.60.40.10">
    <property type="entry name" value="Immunoglobulins"/>
    <property type="match status" value="1"/>
</dbReference>
<proteinExistence type="inferred from homology"/>
<feature type="chain" id="PRO_5011520353" evidence="5">
    <location>
        <begin position="32"/>
        <end position="651"/>
    </location>
</feature>
<dbReference type="AlphaFoldDB" id="A0A1H9YFF8"/>
<dbReference type="Gene3D" id="2.60.120.260">
    <property type="entry name" value="Galactose-binding domain-like"/>
    <property type="match status" value="1"/>
</dbReference>
<comment type="similarity">
    <text evidence="1">Belongs to the glycosyl hydrolase 2 family.</text>
</comment>
<sequence length="651" mass="71301">MTGLLRFRRRTTALLASAAMVGSAFVLTAAAQPSDDDGWQLGRPRLTTPWTGQVSPSNALPEYPRPQLTRASWQNLNGVWQFAGAAAGEVPPFGEDLAESILVPYPIESALSGIERHEDHMWYRRTFEVPASWQVGDGQRLRLHFGAVDHAATVWVNGTEVAEHTGGYTVFSVDVTDALAPSGPQEIVVGVEDRTDATWQPVGKQRNVPDRGVFYTGSSGIWQTVWMEPVAARAYVADLDTATDVDTDTLALTVDTGGNASGITVRAVVRDGDVQVATAEGVPGRPLDVHVPDAHLWSPDDPFLYELEVTLLDGDQEVDRVGSYVGMREIGTVHGADGRLRITLNHEIRFLMSTLDQGFWPDGIYTAPTDEALRFDVAEAKRLGFNAIRKHVKVEPDRWYHHADTLGVLVWQDMPSMRTGGIPPPDAQAEFERQLHEVVDQHDSWTSVIGWIPFNEGWGEWSREATGRIADSVAAQDPTRLVDAHSGVNCCASHGDSGRGDVIDWHDYTGPADPTPDGHRVAVDGEHGGFGLEVPGHMWFEDGHGYQMAQDSEELTRLYVENQRELIPLAQQRGISGAVYTQITDIEHEVNGFFTYDRRVEKMRVDQVRAVNDAVVRNANRPAVPPTAIDPGTAVPAGVHSSGGSSDQRRG</sequence>
<keyword evidence="3" id="KW-0326">Glycosidase</keyword>